<dbReference type="Pfam" id="PF03067">
    <property type="entry name" value="LPMO_10"/>
    <property type="match status" value="1"/>
</dbReference>
<sequence length="207" mass="23182">MVYKGLEERVRTYSNMMAFIPLLFLYFIIQISGHGRFMKPVSRSSIWRDSHFDNQNPPKNYNDNELFCGSVHQPTNPGDNCGICGDAYSDSVPRDNEVGGKFYKGIITGQYSPGQVIEVAAELTMSHKGFMEWRLCDNFNNNNQACFKHLLMRADGLGSRIPVNSTGWYTTKLILPTGLSCSHCVLQWNYRGGNQWGDCGNGTGAMG</sequence>
<dbReference type="Proteomes" id="UP001642540">
    <property type="component" value="Unassembled WGS sequence"/>
</dbReference>
<evidence type="ECO:0000313" key="3">
    <source>
        <dbReference type="EMBL" id="CAL8113858.1"/>
    </source>
</evidence>
<protein>
    <recommendedName>
        <fullName evidence="2">Chitin-binding type-4 domain-containing protein</fullName>
    </recommendedName>
</protein>
<accession>A0ABP1QWS3</accession>
<evidence type="ECO:0000256" key="1">
    <source>
        <dbReference type="SAM" id="Phobius"/>
    </source>
</evidence>
<evidence type="ECO:0000259" key="2">
    <source>
        <dbReference type="Pfam" id="PF03067"/>
    </source>
</evidence>
<evidence type="ECO:0000313" key="4">
    <source>
        <dbReference type="Proteomes" id="UP001642540"/>
    </source>
</evidence>
<keyword evidence="1" id="KW-0472">Membrane</keyword>
<gene>
    <name evidence="3" type="ORF">ODALV1_LOCUS16204</name>
</gene>
<dbReference type="EMBL" id="CAXLJM020000049">
    <property type="protein sequence ID" value="CAL8113858.1"/>
    <property type="molecule type" value="Genomic_DNA"/>
</dbReference>
<reference evidence="3 4" key="1">
    <citation type="submission" date="2024-08" db="EMBL/GenBank/DDBJ databases">
        <authorList>
            <person name="Cucini C."/>
            <person name="Frati F."/>
        </authorList>
    </citation>
    <scope>NUCLEOTIDE SEQUENCE [LARGE SCALE GENOMIC DNA]</scope>
</reference>
<dbReference type="InterPro" id="IPR004302">
    <property type="entry name" value="Cellulose/chitin-bd_N"/>
</dbReference>
<organism evidence="3 4">
    <name type="scientific">Orchesella dallaii</name>
    <dbReference type="NCBI Taxonomy" id="48710"/>
    <lineage>
        <taxon>Eukaryota</taxon>
        <taxon>Metazoa</taxon>
        <taxon>Ecdysozoa</taxon>
        <taxon>Arthropoda</taxon>
        <taxon>Hexapoda</taxon>
        <taxon>Collembola</taxon>
        <taxon>Entomobryomorpha</taxon>
        <taxon>Entomobryoidea</taxon>
        <taxon>Orchesellidae</taxon>
        <taxon>Orchesellinae</taxon>
        <taxon>Orchesella</taxon>
    </lineage>
</organism>
<keyword evidence="1" id="KW-0812">Transmembrane</keyword>
<name>A0ABP1QWS3_9HEXA</name>
<proteinExistence type="predicted"/>
<keyword evidence="4" id="KW-1185">Reference proteome</keyword>
<keyword evidence="1" id="KW-1133">Transmembrane helix</keyword>
<comment type="caution">
    <text evidence="3">The sequence shown here is derived from an EMBL/GenBank/DDBJ whole genome shotgun (WGS) entry which is preliminary data.</text>
</comment>
<feature type="transmembrane region" description="Helical" evidence="1">
    <location>
        <begin position="12"/>
        <end position="29"/>
    </location>
</feature>
<feature type="domain" description="Chitin-binding type-4" evidence="2">
    <location>
        <begin position="34"/>
        <end position="193"/>
    </location>
</feature>